<dbReference type="GO" id="GO:0043531">
    <property type="term" value="F:ADP binding"/>
    <property type="evidence" value="ECO:0007669"/>
    <property type="project" value="InterPro"/>
</dbReference>
<dbReference type="GO" id="GO:0005524">
    <property type="term" value="F:ATP binding"/>
    <property type="evidence" value="ECO:0007669"/>
    <property type="project" value="UniProtKB-KW"/>
</dbReference>
<feature type="domain" description="NB-ARC" evidence="7">
    <location>
        <begin position="1"/>
        <end position="142"/>
    </location>
</feature>
<evidence type="ECO:0000259" key="7">
    <source>
        <dbReference type="Pfam" id="PF00931"/>
    </source>
</evidence>
<sequence length="170" mass="19583">GVGKTTLVKNLNNQLTNDPTFNIVIWVVVSQNATVESVQSKIAERLELQHMMNKEVSKERMASRLYNKLEGQRFLLILDDIWEEINLDDVGIPRPSEHSGSKIILTTRDFNVCQQMLTDIQFQVGRLHPEEAWKLFRETVEEEVVDDDQVKPMAETIVKECDGLPLAHRR</sequence>
<dbReference type="GO" id="GO:0009536">
    <property type="term" value="C:plastid"/>
    <property type="evidence" value="ECO:0007669"/>
    <property type="project" value="UniProtKB-SubCell"/>
</dbReference>
<evidence type="ECO:0000256" key="1">
    <source>
        <dbReference type="ARBA" id="ARBA00004474"/>
    </source>
</evidence>
<dbReference type="AlphaFoldDB" id="A8I405"/>
<dbReference type="InterPro" id="IPR002182">
    <property type="entry name" value="NB-ARC"/>
</dbReference>
<dbReference type="Pfam" id="PF00931">
    <property type="entry name" value="NB-ARC"/>
    <property type="match status" value="1"/>
</dbReference>
<keyword evidence="6" id="KW-0067">ATP-binding</keyword>
<protein>
    <submittedName>
        <fullName evidence="8">NBS-LRR type disease resistance protein</fullName>
    </submittedName>
</protein>
<dbReference type="FunFam" id="3.40.50.300:FF:001091">
    <property type="entry name" value="Probable disease resistance protein At1g61300"/>
    <property type="match status" value="1"/>
</dbReference>
<organism evidence="8">
    <name type="scientific">Ipomoea batatas</name>
    <name type="common">Sweet potato</name>
    <name type="synonym">Convolvulus batatas</name>
    <dbReference type="NCBI Taxonomy" id="4120"/>
    <lineage>
        <taxon>Eukaryota</taxon>
        <taxon>Viridiplantae</taxon>
        <taxon>Streptophyta</taxon>
        <taxon>Embryophyta</taxon>
        <taxon>Tracheophyta</taxon>
        <taxon>Spermatophyta</taxon>
        <taxon>Magnoliopsida</taxon>
        <taxon>eudicotyledons</taxon>
        <taxon>Gunneridae</taxon>
        <taxon>Pentapetalae</taxon>
        <taxon>asterids</taxon>
        <taxon>lamiids</taxon>
        <taxon>Solanales</taxon>
        <taxon>Convolvulaceae</taxon>
        <taxon>Ipomoeeae</taxon>
        <taxon>Ipomoea</taxon>
    </lineage>
</organism>
<dbReference type="PANTHER" id="PTHR36766">
    <property type="entry name" value="PLANT BROAD-SPECTRUM MILDEW RESISTANCE PROTEIN RPW8"/>
    <property type="match status" value="1"/>
</dbReference>
<dbReference type="InterPro" id="IPR042197">
    <property type="entry name" value="Apaf_helical"/>
</dbReference>
<evidence type="ECO:0000256" key="4">
    <source>
        <dbReference type="ARBA" id="ARBA00022741"/>
    </source>
</evidence>
<comment type="similarity">
    <text evidence="2">Belongs to the disease resistance NB-LRR family.</text>
</comment>
<keyword evidence="3" id="KW-0433">Leucine-rich repeat</keyword>
<evidence type="ECO:0000313" key="8">
    <source>
        <dbReference type="EMBL" id="ABV90192.1"/>
    </source>
</evidence>
<reference evidence="8" key="1">
    <citation type="journal article" date="2010" name="Plant Breed.">
        <title>Isolation and analysis of resistance gene homologues in sweetpotato.</title>
        <authorList>
            <person name="Wang Y."/>
            <person name="Rosen B."/>
            <person name="Scoffield J."/>
            <person name="Egnin M."/>
            <person name="Mortley D."/>
            <person name="Steiner S."/>
            <person name="Cook D.R."/>
            <person name="He G."/>
        </authorList>
    </citation>
    <scope>NUCLEOTIDE SEQUENCE</scope>
    <source>
        <strain evidence="8">SP6_B10</strain>
    </source>
</reference>
<keyword evidence="5" id="KW-0611">Plant defense</keyword>
<evidence type="ECO:0000256" key="6">
    <source>
        <dbReference type="ARBA" id="ARBA00022840"/>
    </source>
</evidence>
<dbReference type="PANTHER" id="PTHR36766:SF58">
    <property type="entry name" value="NB-ARC DOMAIN-CONTAINING PROTEIN"/>
    <property type="match status" value="1"/>
</dbReference>
<accession>A8I405</accession>
<dbReference type="Gene3D" id="1.10.8.430">
    <property type="entry name" value="Helical domain of apoptotic protease-activating factors"/>
    <property type="match status" value="1"/>
</dbReference>
<dbReference type="InterPro" id="IPR027417">
    <property type="entry name" value="P-loop_NTPase"/>
</dbReference>
<dbReference type="Gene3D" id="3.40.50.300">
    <property type="entry name" value="P-loop containing nucleotide triphosphate hydrolases"/>
    <property type="match status" value="1"/>
</dbReference>
<keyword evidence="4" id="KW-0547">Nucleotide-binding</keyword>
<dbReference type="GO" id="GO:0006952">
    <property type="term" value="P:defense response"/>
    <property type="evidence" value="ECO:0007669"/>
    <property type="project" value="UniProtKB-KW"/>
</dbReference>
<dbReference type="SUPFAM" id="SSF52540">
    <property type="entry name" value="P-loop containing nucleoside triphosphate hydrolases"/>
    <property type="match status" value="1"/>
</dbReference>
<evidence type="ECO:0000256" key="2">
    <source>
        <dbReference type="ARBA" id="ARBA00008894"/>
    </source>
</evidence>
<name>A8I405_IPOBA</name>
<evidence type="ECO:0000256" key="3">
    <source>
        <dbReference type="ARBA" id="ARBA00022614"/>
    </source>
</evidence>
<dbReference type="EMBL" id="EU154471">
    <property type="protein sequence ID" value="ABV90192.1"/>
    <property type="molecule type" value="Genomic_DNA"/>
</dbReference>
<proteinExistence type="inferred from homology"/>
<evidence type="ECO:0000256" key="5">
    <source>
        <dbReference type="ARBA" id="ARBA00022821"/>
    </source>
</evidence>
<feature type="non-terminal residue" evidence="8">
    <location>
        <position position="170"/>
    </location>
</feature>
<feature type="non-terminal residue" evidence="8">
    <location>
        <position position="1"/>
    </location>
</feature>
<comment type="subcellular location">
    <subcellularLocation>
        <location evidence="1">Plastid</location>
    </subcellularLocation>
</comment>